<keyword evidence="3" id="KW-0862">Zinc</keyword>
<name>A0A2P6NP90_9EUKA</name>
<keyword evidence="1" id="KW-0479">Metal-binding</keyword>
<feature type="compositionally biased region" description="Polar residues" evidence="5">
    <location>
        <begin position="740"/>
        <end position="757"/>
    </location>
</feature>
<dbReference type="CDD" id="cd16574">
    <property type="entry name" value="RING-HC_Topors"/>
    <property type="match status" value="1"/>
</dbReference>
<feature type="compositionally biased region" description="Basic and acidic residues" evidence="5">
    <location>
        <begin position="246"/>
        <end position="260"/>
    </location>
</feature>
<dbReference type="GO" id="GO:0016567">
    <property type="term" value="P:protein ubiquitination"/>
    <property type="evidence" value="ECO:0007669"/>
    <property type="project" value="TreeGrafter"/>
</dbReference>
<feature type="region of interest" description="Disordered" evidence="5">
    <location>
        <begin position="935"/>
        <end position="1306"/>
    </location>
</feature>
<feature type="compositionally biased region" description="Basic and acidic residues" evidence="5">
    <location>
        <begin position="174"/>
        <end position="190"/>
    </location>
</feature>
<dbReference type="PANTHER" id="PTHR15315:SF26">
    <property type="entry name" value="E3 UBIQUITIN-PROTEIN LIGASE NRDP1"/>
    <property type="match status" value="1"/>
</dbReference>
<feature type="compositionally biased region" description="Acidic residues" evidence="5">
    <location>
        <begin position="938"/>
        <end position="957"/>
    </location>
</feature>
<keyword evidence="8" id="KW-1185">Reference proteome</keyword>
<feature type="compositionally biased region" description="Polar residues" evidence="5">
    <location>
        <begin position="1062"/>
        <end position="1074"/>
    </location>
</feature>
<evidence type="ECO:0000256" key="5">
    <source>
        <dbReference type="SAM" id="MobiDB-lite"/>
    </source>
</evidence>
<feature type="compositionally biased region" description="Basic residues" evidence="5">
    <location>
        <begin position="140"/>
        <end position="155"/>
    </location>
</feature>
<dbReference type="SMART" id="SM00184">
    <property type="entry name" value="RING"/>
    <property type="match status" value="1"/>
</dbReference>
<feature type="compositionally biased region" description="Acidic residues" evidence="5">
    <location>
        <begin position="965"/>
        <end position="978"/>
    </location>
</feature>
<feature type="compositionally biased region" description="Polar residues" evidence="5">
    <location>
        <begin position="790"/>
        <end position="800"/>
    </location>
</feature>
<dbReference type="PROSITE" id="PS00518">
    <property type="entry name" value="ZF_RING_1"/>
    <property type="match status" value="1"/>
</dbReference>
<dbReference type="InterPro" id="IPR001841">
    <property type="entry name" value="Znf_RING"/>
</dbReference>
<dbReference type="Proteomes" id="UP000241769">
    <property type="component" value="Unassembled WGS sequence"/>
</dbReference>
<feature type="compositionally biased region" description="Acidic residues" evidence="5">
    <location>
        <begin position="220"/>
        <end position="236"/>
    </location>
</feature>
<feature type="compositionally biased region" description="Polar residues" evidence="5">
    <location>
        <begin position="1027"/>
        <end position="1054"/>
    </location>
</feature>
<accession>A0A2P6NP90</accession>
<feature type="region of interest" description="Disordered" evidence="5">
    <location>
        <begin position="1"/>
        <end position="293"/>
    </location>
</feature>
<feature type="compositionally biased region" description="Low complexity" evidence="5">
    <location>
        <begin position="1173"/>
        <end position="1184"/>
    </location>
</feature>
<feature type="region of interest" description="Disordered" evidence="5">
    <location>
        <begin position="725"/>
        <end position="850"/>
    </location>
</feature>
<keyword evidence="2 4" id="KW-0863">Zinc-finger</keyword>
<dbReference type="InParanoid" id="A0A2P6NP90"/>
<feature type="compositionally biased region" description="Acidic residues" evidence="5">
    <location>
        <begin position="191"/>
        <end position="201"/>
    </location>
</feature>
<feature type="domain" description="RING-type" evidence="6">
    <location>
        <begin position="855"/>
        <end position="894"/>
    </location>
</feature>
<feature type="compositionally biased region" description="Basic and acidic residues" evidence="5">
    <location>
        <begin position="53"/>
        <end position="70"/>
    </location>
</feature>
<evidence type="ECO:0000256" key="3">
    <source>
        <dbReference type="ARBA" id="ARBA00022833"/>
    </source>
</evidence>
<evidence type="ECO:0000259" key="6">
    <source>
        <dbReference type="PROSITE" id="PS50089"/>
    </source>
</evidence>
<sequence length="1306" mass="146044">MSSISSRRRKLRSSADKEDEGEIDPILTSSNERLTRGKSLERKRSLGASGGVEKSKMEGENRMDNVEKKTPPKPVKTQHRSKTAPIRFGVLSDEEESPAPTRSKRMTRSKSQPGFRKCYREDQSDEDSPSSEDYIEETKKRRTNERKRSSSRRNKQTSIDEPEEEESPMKKLKSSPDDKPSPDPLHSKEEAIEEITDDVSGVDEPFSPQKLRSIQRTLEEDKEVVEEITDEIEDEDSRPTQLPLPRLDEMRGEEKKEGMEKNQFTPPRERPIRRLFASPARQNSTPEEENNEFLVSTQQATQMSPIAPQNSPAPTQSTPPAYNAVTSTHDVPVRRKLFADASSQSSQTLVSTPTFDLEEVCNSHPSVSYAATTSQEPIPPTQLVYNSSNEKSDLLFSQESSPLPTQLVNVDHHERAPVTVDISYGSPIAPTQPIEPNSPHPPTQIVSEEVRNNVDHVIRYKITVDVSDSPIAETQRMDVFDSPVMNTQRINNVDTPLVTGRLIEPHEGSPFATTQRINNVDSPIAVTQRVMESPLAATQRVNNVDSPIAVTQRVMESPLAATQRVNNVDSPIAVTQRVMESPLAATQRVKNVDSPIAPTQPIRVDLYSPIAPTQKTRNNVDSPIALTQRVDTSYSSPIAPTQLLNVDTTRRPDATTNKTEEEEELVSTQTILHTTREEDIPPTQMIDAEIHSRATPEVVFDLPTQHSQPVSAMDLSIDGDLLVSTQKTRSQSSQSPLKRPSQTFSTPKKTQLQSTPKTPGWLQFSEEESSLTCTPDERREEKKKRLRQVDLTSSPTQNSQDELDFLLMPTPGVRLKKKEEKEQTEEKEKKEDNGKEEEKEEEKGGKEEEEELDDCAICQEKITERGIIDSCNHAYCFICIRMWSQKATQCPLCKATFHTITSVDIKNIPGVKPRMKKKLRVTPKQLQVDYNDEFYWSSDDDDDGSNLSIEDDGFIDDSEVRSDDDNSEEEYEEGEQSDTEFGIPSARRSDSRVRTRLRTRSLSTGNTMMRGQDHWRRMANGDAIDLTRSQPRLAQRTSDNQSGSIRTAPRQSQIIDRLPAASSPTRHSTSNNRSGIRVRPPPLVNPFDQASKDMSNNRKVVDITTPKRPNPIPRQSPSDPSIKSSHRPVLPQRPIASQRPPSTLQRSTTATELRNNPSPGGGTNNSNRKSRDTSLTTSSPLVSTAPIKKSKEDGTQSLTRGSTNSNQKGGNRGDDTIAPATRGGKAATKSKGIKEGPPGDLVMLQMAREYHKSMKKKEESPPARPHADHRQNFRWAKDPTQSSSGRGGRSSRGGLTRFFATNVNKM</sequence>
<feature type="compositionally biased region" description="Basic and acidic residues" evidence="5">
    <location>
        <begin position="1248"/>
        <end position="1277"/>
    </location>
</feature>
<dbReference type="STRING" id="1890364.A0A2P6NP90"/>
<protein>
    <recommendedName>
        <fullName evidence="6">RING-type domain-containing protein</fullName>
    </recommendedName>
</protein>
<dbReference type="PANTHER" id="PTHR15315">
    <property type="entry name" value="RING FINGER PROTEIN 41, 151"/>
    <property type="match status" value="1"/>
</dbReference>
<proteinExistence type="predicted"/>
<dbReference type="Gene3D" id="3.30.40.10">
    <property type="entry name" value="Zinc/RING finger domain, C3HC4 (zinc finger)"/>
    <property type="match status" value="1"/>
</dbReference>
<evidence type="ECO:0000256" key="2">
    <source>
        <dbReference type="ARBA" id="ARBA00022771"/>
    </source>
</evidence>
<evidence type="ECO:0000313" key="7">
    <source>
        <dbReference type="EMBL" id="PRP85772.1"/>
    </source>
</evidence>
<dbReference type="GO" id="GO:0008270">
    <property type="term" value="F:zinc ion binding"/>
    <property type="evidence" value="ECO:0007669"/>
    <property type="project" value="UniProtKB-KW"/>
</dbReference>
<feature type="compositionally biased region" description="Polar residues" evidence="5">
    <location>
        <begin position="1195"/>
        <end position="1209"/>
    </location>
</feature>
<dbReference type="PROSITE" id="PS50089">
    <property type="entry name" value="ZF_RING_2"/>
    <property type="match status" value="1"/>
</dbReference>
<evidence type="ECO:0000313" key="8">
    <source>
        <dbReference type="Proteomes" id="UP000241769"/>
    </source>
</evidence>
<dbReference type="InterPro" id="IPR058746">
    <property type="entry name" value="Znf_RING-type_Topors"/>
</dbReference>
<feature type="compositionally biased region" description="Polar residues" evidence="5">
    <location>
        <begin position="1139"/>
        <end position="1154"/>
    </location>
</feature>
<feature type="compositionally biased region" description="Acidic residues" evidence="5">
    <location>
        <begin position="123"/>
        <end position="135"/>
    </location>
</feature>
<comment type="caution">
    <text evidence="7">The sequence shown here is derived from an EMBL/GenBank/DDBJ whole genome shotgun (WGS) entry which is preliminary data.</text>
</comment>
<dbReference type="GO" id="GO:0061630">
    <property type="term" value="F:ubiquitin protein ligase activity"/>
    <property type="evidence" value="ECO:0007669"/>
    <property type="project" value="TreeGrafter"/>
</dbReference>
<gene>
    <name evidence="7" type="ORF">PROFUN_05964</name>
</gene>
<feature type="compositionally biased region" description="Basic and acidic residues" evidence="5">
    <location>
        <begin position="33"/>
        <end position="44"/>
    </location>
</feature>
<evidence type="ECO:0000256" key="4">
    <source>
        <dbReference type="PROSITE-ProRule" id="PRU00175"/>
    </source>
</evidence>
<dbReference type="InterPro" id="IPR017907">
    <property type="entry name" value="Znf_RING_CS"/>
</dbReference>
<feature type="compositionally biased region" description="Low complexity" evidence="5">
    <location>
        <begin position="725"/>
        <end position="735"/>
    </location>
</feature>
<organism evidence="7 8">
    <name type="scientific">Planoprotostelium fungivorum</name>
    <dbReference type="NCBI Taxonomy" id="1890364"/>
    <lineage>
        <taxon>Eukaryota</taxon>
        <taxon>Amoebozoa</taxon>
        <taxon>Evosea</taxon>
        <taxon>Variosea</taxon>
        <taxon>Cavosteliida</taxon>
        <taxon>Cavosteliaceae</taxon>
        <taxon>Planoprotostelium</taxon>
    </lineage>
</organism>
<reference evidence="7 8" key="1">
    <citation type="journal article" date="2018" name="Genome Biol. Evol.">
        <title>Multiple Roots of Fruiting Body Formation in Amoebozoa.</title>
        <authorList>
            <person name="Hillmann F."/>
            <person name="Forbes G."/>
            <person name="Novohradska S."/>
            <person name="Ferling I."/>
            <person name="Riege K."/>
            <person name="Groth M."/>
            <person name="Westermann M."/>
            <person name="Marz M."/>
            <person name="Spaller T."/>
            <person name="Winckler T."/>
            <person name="Schaap P."/>
            <person name="Glockner G."/>
        </authorList>
    </citation>
    <scope>NUCLEOTIDE SEQUENCE [LARGE SCALE GENOMIC DNA]</scope>
    <source>
        <strain evidence="7 8">Jena</strain>
    </source>
</reference>
<dbReference type="OrthoDB" id="21204at2759"/>
<feature type="compositionally biased region" description="Basic residues" evidence="5">
    <location>
        <begin position="1"/>
        <end position="12"/>
    </location>
</feature>
<dbReference type="EMBL" id="MDYQ01000039">
    <property type="protein sequence ID" value="PRP85772.1"/>
    <property type="molecule type" value="Genomic_DNA"/>
</dbReference>
<dbReference type="InterPro" id="IPR013083">
    <property type="entry name" value="Znf_RING/FYVE/PHD"/>
</dbReference>
<dbReference type="SUPFAM" id="SSF57850">
    <property type="entry name" value="RING/U-box"/>
    <property type="match status" value="1"/>
</dbReference>
<evidence type="ECO:0000256" key="1">
    <source>
        <dbReference type="ARBA" id="ARBA00022723"/>
    </source>
</evidence>
<dbReference type="Pfam" id="PF00097">
    <property type="entry name" value="zf-C3HC4"/>
    <property type="match status" value="1"/>
</dbReference>
<feature type="compositionally biased region" description="Basic and acidic residues" evidence="5">
    <location>
        <begin position="817"/>
        <end position="846"/>
    </location>
</feature>
<dbReference type="InterPro" id="IPR018957">
    <property type="entry name" value="Znf_C3HC4_RING-type"/>
</dbReference>